<feature type="non-terminal residue" evidence="2">
    <location>
        <position position="1"/>
    </location>
</feature>
<dbReference type="PANTHER" id="PTHR37984:SF5">
    <property type="entry name" value="PROTEIN NYNRIN-LIKE"/>
    <property type="match status" value="1"/>
</dbReference>
<dbReference type="InterPro" id="IPR043128">
    <property type="entry name" value="Rev_trsase/Diguanyl_cyclase"/>
</dbReference>
<dbReference type="InterPro" id="IPR043502">
    <property type="entry name" value="DNA/RNA_pol_sf"/>
</dbReference>
<dbReference type="SUPFAM" id="SSF56672">
    <property type="entry name" value="DNA/RNA polymerases"/>
    <property type="match status" value="2"/>
</dbReference>
<dbReference type="Proteomes" id="UP001153555">
    <property type="component" value="Unassembled WGS sequence"/>
</dbReference>
<dbReference type="PANTHER" id="PTHR37984">
    <property type="entry name" value="PROTEIN CBG26694"/>
    <property type="match status" value="1"/>
</dbReference>
<gene>
    <name evidence="2" type="ORF">SHERM_04610</name>
</gene>
<dbReference type="EMBL" id="CACSLK010030835">
    <property type="protein sequence ID" value="CAA0837976.1"/>
    <property type="molecule type" value="Genomic_DNA"/>
</dbReference>
<protein>
    <submittedName>
        <fullName evidence="2">Cysteine-rich RLK (RECEPTOR-like protein kinase) 8</fullName>
    </submittedName>
</protein>
<comment type="caution">
    <text evidence="2">The sequence shown here is derived from an EMBL/GenBank/DDBJ whole genome shotgun (WGS) entry which is preliminary data.</text>
</comment>
<evidence type="ECO:0000313" key="2">
    <source>
        <dbReference type="EMBL" id="CAA0837976.1"/>
    </source>
</evidence>
<proteinExistence type="predicted"/>
<feature type="non-terminal residue" evidence="2">
    <location>
        <position position="434"/>
    </location>
</feature>
<name>A0A9N7RNL7_STRHE</name>
<dbReference type="Pfam" id="PF07727">
    <property type="entry name" value="RVT_2"/>
    <property type="match status" value="1"/>
</dbReference>
<reference evidence="2" key="1">
    <citation type="submission" date="2019-12" db="EMBL/GenBank/DDBJ databases">
        <authorList>
            <person name="Scholes J."/>
        </authorList>
    </citation>
    <scope>NUCLEOTIDE SEQUENCE</scope>
</reference>
<dbReference type="FunFam" id="3.30.70.270:FF:000063">
    <property type="entry name" value="Zinc knuckle domaincontaining protein"/>
    <property type="match status" value="1"/>
</dbReference>
<dbReference type="GO" id="GO:0016301">
    <property type="term" value="F:kinase activity"/>
    <property type="evidence" value="ECO:0007669"/>
    <property type="project" value="UniProtKB-KW"/>
</dbReference>
<keyword evidence="2" id="KW-0418">Kinase</keyword>
<dbReference type="Gene3D" id="3.30.70.270">
    <property type="match status" value="2"/>
</dbReference>
<keyword evidence="2" id="KW-0808">Transferase</keyword>
<sequence>QKEHEEHLRVVLETLRQEKLYAKFSKCEFWLQQVTFLGHVITQAVIEVDPSKVAAVQNWSTPKSPSEVRSFLGLANYYRRFIEGFSKIALPLSLLTRKSVKFKWTDRCESSFQELKKRLTSAPLVPTGEKPIGFKWVYKIKTNSDGSIERYKARLVVKGYSQEYGIDYEETFALVAHLTTVRCLLAVAAVHRWSLLQLDVKNAFLHGALSEEVYMTPPPGFLYSGKVFRLRRTLYGLKQAPRAWYATFSSALFQFCFTMSDHDSALFLWRSSSGIIVFLLYVDDTIITGDDVSGIFDLQNYLRQHFEMKSLGRLRYFLGLEIYDSSDGFYLSQAKYASDLLARAGLTDCQTASTPLDYDIRLTPLDGSLLEDPTLYRQLVGSLIYLTVTWPDIAHVVHIVSQFMATPRTTHHSAVLHILRYVKGTLLHGLHFSA</sequence>
<dbReference type="OrthoDB" id="1711174at2759"/>
<dbReference type="AlphaFoldDB" id="A0A9N7RNL7"/>
<keyword evidence="3" id="KW-1185">Reference proteome</keyword>
<feature type="domain" description="Reverse transcriptase Ty1/copia-type" evidence="1">
    <location>
        <begin position="125"/>
        <end position="356"/>
    </location>
</feature>
<dbReference type="InterPro" id="IPR013103">
    <property type="entry name" value="RVT_2"/>
</dbReference>
<evidence type="ECO:0000313" key="3">
    <source>
        <dbReference type="Proteomes" id="UP001153555"/>
    </source>
</evidence>
<organism evidence="2 3">
    <name type="scientific">Striga hermonthica</name>
    <name type="common">Purple witchweed</name>
    <name type="synonym">Buchnera hermonthica</name>
    <dbReference type="NCBI Taxonomy" id="68872"/>
    <lineage>
        <taxon>Eukaryota</taxon>
        <taxon>Viridiplantae</taxon>
        <taxon>Streptophyta</taxon>
        <taxon>Embryophyta</taxon>
        <taxon>Tracheophyta</taxon>
        <taxon>Spermatophyta</taxon>
        <taxon>Magnoliopsida</taxon>
        <taxon>eudicotyledons</taxon>
        <taxon>Gunneridae</taxon>
        <taxon>Pentapetalae</taxon>
        <taxon>asterids</taxon>
        <taxon>lamiids</taxon>
        <taxon>Lamiales</taxon>
        <taxon>Orobanchaceae</taxon>
        <taxon>Buchnereae</taxon>
        <taxon>Striga</taxon>
    </lineage>
</organism>
<accession>A0A9N7RNL7</accession>
<evidence type="ECO:0000259" key="1">
    <source>
        <dbReference type="Pfam" id="PF07727"/>
    </source>
</evidence>
<dbReference type="InterPro" id="IPR050951">
    <property type="entry name" value="Retrovirus_Pol_polyprotein"/>
</dbReference>